<dbReference type="Proteomes" id="UP000244855">
    <property type="component" value="Unassembled WGS sequence"/>
</dbReference>
<sequence length="60" mass="7229">MDFICLRKEEWRTKRRRLLITADQIHSPKRTVIRRDLTSEKEATKIHAPLFNPPRLAARF</sequence>
<name>A0A2V1D0H5_9PLEO</name>
<dbReference type="EMBL" id="KZ805849">
    <property type="protein sequence ID" value="PVH91516.1"/>
    <property type="molecule type" value="Genomic_DNA"/>
</dbReference>
<evidence type="ECO:0000313" key="1">
    <source>
        <dbReference type="EMBL" id="PVH91516.1"/>
    </source>
</evidence>
<reference evidence="1 2" key="1">
    <citation type="journal article" date="2018" name="Sci. Rep.">
        <title>Comparative genomics provides insights into the lifestyle and reveals functional heterogeneity of dark septate endophytic fungi.</title>
        <authorList>
            <person name="Knapp D.G."/>
            <person name="Nemeth J.B."/>
            <person name="Barry K."/>
            <person name="Hainaut M."/>
            <person name="Henrissat B."/>
            <person name="Johnson J."/>
            <person name="Kuo A."/>
            <person name="Lim J.H.P."/>
            <person name="Lipzen A."/>
            <person name="Nolan M."/>
            <person name="Ohm R.A."/>
            <person name="Tamas L."/>
            <person name="Grigoriev I.V."/>
            <person name="Spatafora J.W."/>
            <person name="Nagy L.G."/>
            <person name="Kovacs G.M."/>
        </authorList>
    </citation>
    <scope>NUCLEOTIDE SEQUENCE [LARGE SCALE GENOMIC DNA]</scope>
    <source>
        <strain evidence="1 2">DSE2036</strain>
    </source>
</reference>
<evidence type="ECO:0000313" key="2">
    <source>
        <dbReference type="Proteomes" id="UP000244855"/>
    </source>
</evidence>
<organism evidence="1 2">
    <name type="scientific">Periconia macrospinosa</name>
    <dbReference type="NCBI Taxonomy" id="97972"/>
    <lineage>
        <taxon>Eukaryota</taxon>
        <taxon>Fungi</taxon>
        <taxon>Dikarya</taxon>
        <taxon>Ascomycota</taxon>
        <taxon>Pezizomycotina</taxon>
        <taxon>Dothideomycetes</taxon>
        <taxon>Pleosporomycetidae</taxon>
        <taxon>Pleosporales</taxon>
        <taxon>Massarineae</taxon>
        <taxon>Periconiaceae</taxon>
        <taxon>Periconia</taxon>
    </lineage>
</organism>
<keyword evidence="2" id="KW-1185">Reference proteome</keyword>
<gene>
    <name evidence="1" type="ORF">DM02DRAFT_340042</name>
</gene>
<accession>A0A2V1D0H5</accession>
<protein>
    <submittedName>
        <fullName evidence="1">Uncharacterized protein</fullName>
    </submittedName>
</protein>
<proteinExistence type="predicted"/>
<dbReference type="AlphaFoldDB" id="A0A2V1D0H5"/>